<accession>S7TGU9</accession>
<dbReference type="AlphaFoldDB" id="S7TGU9"/>
<evidence type="ECO:0000256" key="1">
    <source>
        <dbReference type="SAM" id="SignalP"/>
    </source>
</evidence>
<proteinExistence type="predicted"/>
<organism evidence="2 3">
    <name type="scientific">Desulfococcus multivorans DSM 2059</name>
    <dbReference type="NCBI Taxonomy" id="1121405"/>
    <lineage>
        <taxon>Bacteria</taxon>
        <taxon>Pseudomonadati</taxon>
        <taxon>Thermodesulfobacteriota</taxon>
        <taxon>Desulfobacteria</taxon>
        <taxon>Desulfobacterales</taxon>
        <taxon>Desulfococcaceae</taxon>
        <taxon>Desulfococcus</taxon>
    </lineage>
</organism>
<feature type="signal peptide" evidence="1">
    <location>
        <begin position="1"/>
        <end position="28"/>
    </location>
</feature>
<gene>
    <name evidence="2" type="ORF">dsmv_0736</name>
</gene>
<sequence>MMIRYLFFSMLMTAVVAAGSLAPTIAGADPVRRPKVAPVMTASEEAEIDALADRDIPEAFNRLKDPAIRLKKDVAYVAVERIFKHRRTEAVAYAERILQGPLTEVAAGRKISRGNDFSVATKVFEVFPEEAAERLPSLYGKSDGITRGNIVRAAGGVDGGTPIESLLTTALDDNTDAETASLEDSGPPLRVCDLAYNQLVLRHQIRDVLRTISPGHRIEVRDHHIAILKERLQTRSR</sequence>
<comment type="caution">
    <text evidence="2">The sequence shown here is derived from an EMBL/GenBank/DDBJ whole genome shotgun (WGS) entry which is preliminary data.</text>
</comment>
<dbReference type="RefSeq" id="WP_020877847.1">
    <property type="nucleotide sequence ID" value="NZ_ATHJ01000105.1"/>
</dbReference>
<evidence type="ECO:0000313" key="3">
    <source>
        <dbReference type="Proteomes" id="UP000014977"/>
    </source>
</evidence>
<evidence type="ECO:0000313" key="2">
    <source>
        <dbReference type="EMBL" id="EPR36031.1"/>
    </source>
</evidence>
<dbReference type="EMBL" id="ATHJ01000105">
    <property type="protein sequence ID" value="EPR36031.1"/>
    <property type="molecule type" value="Genomic_DNA"/>
</dbReference>
<dbReference type="Proteomes" id="UP000014977">
    <property type="component" value="Unassembled WGS sequence"/>
</dbReference>
<protein>
    <submittedName>
        <fullName evidence="2">Uncharacterized protein</fullName>
    </submittedName>
</protein>
<dbReference type="OrthoDB" id="10005019at2"/>
<dbReference type="STRING" id="897.B2D07_16350"/>
<feature type="chain" id="PRO_5030177187" evidence="1">
    <location>
        <begin position="29"/>
        <end position="237"/>
    </location>
</feature>
<reference evidence="2 3" key="1">
    <citation type="journal article" date="2013" name="Genome Announc.">
        <title>Draft genome sequences for three mercury-methylating, sulfate-reducing bacteria.</title>
        <authorList>
            <person name="Brown S.D."/>
            <person name="Hurt R.A.Jr."/>
            <person name="Gilmour C.C."/>
            <person name="Elias D.A."/>
        </authorList>
    </citation>
    <scope>NUCLEOTIDE SEQUENCE [LARGE SCALE GENOMIC DNA]</scope>
    <source>
        <strain evidence="2 3">DSM 2059</strain>
    </source>
</reference>
<keyword evidence="3" id="KW-1185">Reference proteome</keyword>
<keyword evidence="1" id="KW-0732">Signal</keyword>
<name>S7TGU9_DESML</name>